<accession>A0A075H2Z8</accession>
<dbReference type="EMBL" id="KF900867">
    <property type="protein sequence ID" value="AIF09575.1"/>
    <property type="molecule type" value="Genomic_DNA"/>
</dbReference>
<dbReference type="SUPFAM" id="SSF51735">
    <property type="entry name" value="NAD(P)-binding Rossmann-fold domains"/>
    <property type="match status" value="1"/>
</dbReference>
<evidence type="ECO:0000256" key="1">
    <source>
        <dbReference type="ARBA" id="ARBA00007637"/>
    </source>
</evidence>
<gene>
    <name evidence="3" type="primary">GALE</name>
    <name evidence="3" type="synonym">galE</name>
</gene>
<keyword evidence="3" id="KW-0413">Isomerase</keyword>
<dbReference type="Pfam" id="PF01370">
    <property type="entry name" value="Epimerase"/>
    <property type="match status" value="1"/>
</dbReference>
<name>A0A075H2Z8_9ARCH</name>
<sequence length="289" mass="32641">MRKQLVDKLYATKMKGKKIIVIGGSGDLGQALIPKLLSNGFDCVSISRKSNRNKLVKNIKCDITNFRKLNLIINKFKPDIIIHLAGLTGNIACETNPKKAFLTNVFGTLNILKSSIKLKPKIIFISTGEIYGKTKNRVNENALPKPVNIYGITKMLAENLILNYSANCKIPAIILRFSYCYDENFTKRGFSLMFKKAICGEKIQVFGGDQILDLLHFNDAVHAILKSITHNKTEIFNIGSGKTQSLISIIHKLKKIMNDDVNYDLRPYRGFEVRTCRLNINKAKKEFKI</sequence>
<comment type="similarity">
    <text evidence="1">Belongs to the NAD(P)-dependent epimerase/dehydratase family.</text>
</comment>
<dbReference type="EC" id="5.1.3.2" evidence="3"/>
<organism evidence="3">
    <name type="scientific">uncultured marine thaumarchaeote KM3_38_E02</name>
    <dbReference type="NCBI Taxonomy" id="1456138"/>
    <lineage>
        <taxon>Archaea</taxon>
        <taxon>Nitrososphaerota</taxon>
        <taxon>environmental samples</taxon>
    </lineage>
</organism>
<protein>
    <submittedName>
        <fullName evidence="3">NAD dependent epimerase/dehydratase family protein (GalE, GALE)</fullName>
        <ecNumber evidence="3">5.1.3.2</ecNumber>
    </submittedName>
</protein>
<feature type="domain" description="NAD-dependent epimerase/dehydratase" evidence="2">
    <location>
        <begin position="19"/>
        <end position="239"/>
    </location>
</feature>
<dbReference type="PANTHER" id="PTHR43000">
    <property type="entry name" value="DTDP-D-GLUCOSE 4,6-DEHYDRATASE-RELATED"/>
    <property type="match status" value="1"/>
</dbReference>
<evidence type="ECO:0000313" key="3">
    <source>
        <dbReference type="EMBL" id="AIF09575.1"/>
    </source>
</evidence>
<evidence type="ECO:0000259" key="2">
    <source>
        <dbReference type="Pfam" id="PF01370"/>
    </source>
</evidence>
<dbReference type="Gene3D" id="3.40.50.720">
    <property type="entry name" value="NAD(P)-binding Rossmann-like Domain"/>
    <property type="match status" value="1"/>
</dbReference>
<dbReference type="InterPro" id="IPR001509">
    <property type="entry name" value="Epimerase_deHydtase"/>
</dbReference>
<dbReference type="GO" id="GO:0003978">
    <property type="term" value="F:UDP-glucose 4-epimerase activity"/>
    <property type="evidence" value="ECO:0007669"/>
    <property type="project" value="UniProtKB-EC"/>
</dbReference>
<proteinExistence type="inferred from homology"/>
<dbReference type="InterPro" id="IPR036291">
    <property type="entry name" value="NAD(P)-bd_dom_sf"/>
</dbReference>
<reference evidence="3" key="1">
    <citation type="journal article" date="2014" name="Genome Biol. Evol.">
        <title>Pangenome evidence for extensive interdomain horizontal transfer affecting lineage core and shell genes in uncultured planktonic thaumarchaeota and euryarchaeota.</title>
        <authorList>
            <person name="Deschamps P."/>
            <person name="Zivanovic Y."/>
            <person name="Moreira D."/>
            <person name="Rodriguez-Valera F."/>
            <person name="Lopez-Garcia P."/>
        </authorList>
    </citation>
    <scope>NUCLEOTIDE SEQUENCE</scope>
</reference>
<dbReference type="AlphaFoldDB" id="A0A075H2Z8"/>